<gene>
    <name evidence="1" type="ORF">ENX68_06300</name>
</gene>
<reference evidence="1" key="1">
    <citation type="journal article" date="2020" name="mSystems">
        <title>Genome- and Community-Level Interaction Insights into Carbon Utilization and Element Cycling Functions of Hydrothermarchaeota in Hydrothermal Sediment.</title>
        <authorList>
            <person name="Zhou Z."/>
            <person name="Liu Y."/>
            <person name="Xu W."/>
            <person name="Pan J."/>
            <person name="Luo Z.H."/>
            <person name="Li M."/>
        </authorList>
    </citation>
    <scope>NUCLEOTIDE SEQUENCE [LARGE SCALE GENOMIC DNA]</scope>
    <source>
        <strain evidence="1">SpSt-961</strain>
    </source>
</reference>
<sequence>MPRSIYTLGTGTRGIKVFFRILKDFQIDTIVDVRRFPTSRFEEFKKEKLIHYCIEEGVEYIYFGCELGGYRKNGYEEWTKTQEFKSGIDKICKIAENKTLCIICAETLPWKCHRRYIGAELTRLGFNVIHIIDENHVWRQRL</sequence>
<comment type="caution">
    <text evidence="1">The sequence shown here is derived from an EMBL/GenBank/DDBJ whole genome shotgun (WGS) entry which is preliminary data.</text>
</comment>
<protein>
    <submittedName>
        <fullName evidence="1">DUF488 domain-containing protein</fullName>
    </submittedName>
</protein>
<dbReference type="PANTHER" id="PTHR39337:SF1">
    <property type="entry name" value="BLR5642 PROTEIN"/>
    <property type="match status" value="1"/>
</dbReference>
<organism evidence="1">
    <name type="scientific">candidate division WOR-3 bacterium</name>
    <dbReference type="NCBI Taxonomy" id="2052148"/>
    <lineage>
        <taxon>Bacteria</taxon>
        <taxon>Bacteria division WOR-3</taxon>
    </lineage>
</organism>
<dbReference type="PANTHER" id="PTHR39337">
    <property type="entry name" value="BLR5642 PROTEIN"/>
    <property type="match status" value="1"/>
</dbReference>
<name>A0A7V3RIA1_UNCW3</name>
<dbReference type="AlphaFoldDB" id="A0A7V3RIA1"/>
<dbReference type="Pfam" id="PF04343">
    <property type="entry name" value="DUF488"/>
    <property type="match status" value="1"/>
</dbReference>
<proteinExistence type="predicted"/>
<dbReference type="InterPro" id="IPR007438">
    <property type="entry name" value="DUF488"/>
</dbReference>
<dbReference type="InterPro" id="IPR014519">
    <property type="entry name" value="UCP024492"/>
</dbReference>
<accession>A0A7V3RIA1</accession>
<evidence type="ECO:0000313" key="1">
    <source>
        <dbReference type="EMBL" id="HGE78589.1"/>
    </source>
</evidence>
<dbReference type="EMBL" id="DTOZ01000156">
    <property type="protein sequence ID" value="HGE78589.1"/>
    <property type="molecule type" value="Genomic_DNA"/>
</dbReference>
<dbReference type="PIRSF" id="PIRSF024492">
    <property type="entry name" value="UCP024492"/>
    <property type="match status" value="1"/>
</dbReference>